<dbReference type="InterPro" id="IPR000415">
    <property type="entry name" value="Nitroreductase-like"/>
</dbReference>
<proteinExistence type="predicted"/>
<sequence length="461" mass="50821">MTAPSPGWTATDRPFAAELRERYCLRPGLSAGNKSGDIVALIAWPRIHPLPLGVRARTEVLRTLAHGAHTVDELTRMHGAEVRAVLRSFWARGLLAVTVDWEGAPLYTMVPFDRPSAFRPRAEELELSKYTIVRRHHEHLVSENPTSWCDIRLHDVRIAALLLLPSRAGIPAPVADHVRADLAWSKHLRPRLSEADASSDEPPWSAHELWFHHRSSLSGRGWHAEAFAATTSAREEPVRPPPATDKSIKLHEPDLRSLRELDMTLTEALEDRRSCRRFDDAHPVTVTQLGELLFRAAGARDRTRTAQLSRPYPSGGAAYEIEIYLVARAVTGIEQGIYHYRPVDHTLCPVTTGEHPALAQFLRPIGPTIGGATPQALLIVAAEDSVLRKYAQIGYSLMLRNAGVLTQNLYLVATALGLGALAWGPVDIAALAEATRRAPWQLCGIGSMVVGTAQRSRENST</sequence>
<accession>A0ABN6U6W4</accession>
<dbReference type="PANTHER" id="PTHR43745:SF2">
    <property type="entry name" value="NITROREDUCTASE MJ1384-RELATED"/>
    <property type="match status" value="1"/>
</dbReference>
<keyword evidence="3" id="KW-1185">Reference proteome</keyword>
<dbReference type="Gene3D" id="3.40.109.10">
    <property type="entry name" value="NADH Oxidase"/>
    <property type="match status" value="1"/>
</dbReference>
<dbReference type="Pfam" id="PF00881">
    <property type="entry name" value="Nitroreductase"/>
    <property type="match status" value="1"/>
</dbReference>
<dbReference type="EMBL" id="AP026978">
    <property type="protein sequence ID" value="BDU00863.1"/>
    <property type="molecule type" value="Genomic_DNA"/>
</dbReference>
<dbReference type="SUPFAM" id="SSF55469">
    <property type="entry name" value="FMN-dependent nitroreductase-like"/>
    <property type="match status" value="1"/>
</dbReference>
<feature type="domain" description="Nitroreductase" evidence="1">
    <location>
        <begin position="270"/>
        <end position="445"/>
    </location>
</feature>
<reference evidence="2 3" key="1">
    <citation type="submission" date="2022-11" db="EMBL/GenBank/DDBJ databases">
        <title>Genome Sequencing of Nocardia sp. ON39_IFM12276 and assembly.</title>
        <authorList>
            <person name="Shimojima M."/>
            <person name="Toyokawa M."/>
            <person name="Uesaka K."/>
        </authorList>
    </citation>
    <scope>NUCLEOTIDE SEQUENCE [LARGE SCALE GENOMIC DNA]</scope>
    <source>
        <strain evidence="2 3">IFM 12276</strain>
    </source>
</reference>
<evidence type="ECO:0000313" key="2">
    <source>
        <dbReference type="EMBL" id="BDU00863.1"/>
    </source>
</evidence>
<dbReference type="NCBIfam" id="TIGR03605">
    <property type="entry name" value="antibiot_sagB"/>
    <property type="match status" value="1"/>
</dbReference>
<protein>
    <recommendedName>
        <fullName evidence="1">Nitroreductase domain-containing protein</fullName>
    </recommendedName>
</protein>
<evidence type="ECO:0000313" key="3">
    <source>
        <dbReference type="Proteomes" id="UP001317870"/>
    </source>
</evidence>
<dbReference type="PANTHER" id="PTHR43745">
    <property type="entry name" value="NITROREDUCTASE MJ1384-RELATED"/>
    <property type="match status" value="1"/>
</dbReference>
<name>A0ABN6U6W4_9NOCA</name>
<gene>
    <name evidence="2" type="ORF">IFM12276_38910</name>
</gene>
<dbReference type="Proteomes" id="UP001317870">
    <property type="component" value="Chromosome"/>
</dbReference>
<dbReference type="InterPro" id="IPR020051">
    <property type="entry name" value="SagB-type_dehydrogenase"/>
</dbReference>
<dbReference type="InterPro" id="IPR029479">
    <property type="entry name" value="Nitroreductase"/>
</dbReference>
<dbReference type="InterPro" id="IPR052544">
    <property type="entry name" value="Bacteriocin_Proc_Enz"/>
</dbReference>
<evidence type="ECO:0000259" key="1">
    <source>
        <dbReference type="Pfam" id="PF00881"/>
    </source>
</evidence>
<dbReference type="CDD" id="cd02142">
    <property type="entry name" value="McbC_SagB-like_oxidoreductase"/>
    <property type="match status" value="1"/>
</dbReference>
<organism evidence="2 3">
    <name type="scientific">Nocardia sputorum</name>
    <dbReference type="NCBI Taxonomy" id="2984338"/>
    <lineage>
        <taxon>Bacteria</taxon>
        <taxon>Bacillati</taxon>
        <taxon>Actinomycetota</taxon>
        <taxon>Actinomycetes</taxon>
        <taxon>Mycobacteriales</taxon>
        <taxon>Nocardiaceae</taxon>
        <taxon>Nocardia</taxon>
    </lineage>
</organism>